<name>A0A1E3WFZ2_9VIBR</name>
<keyword evidence="1" id="KW-1133">Transmembrane helix</keyword>
<protein>
    <submittedName>
        <fullName evidence="2">Uncharacterized protein</fullName>
    </submittedName>
</protein>
<gene>
    <name evidence="2" type="ORF">VSF3289_03877</name>
</gene>
<dbReference type="RefSeq" id="WP_069447865.1">
    <property type="nucleotide sequence ID" value="NZ_MDCJ01000007.1"/>
</dbReference>
<sequence>MDWFIEAMNRVLAFFYSLVLTILDALYDMVCLVADKLLSVVNVLVSGVMASLSAIPIPDVIPLPSGVAWVASQVGVPQMIVIITGALIVRVTLQLIPFVRLGS</sequence>
<dbReference type="EMBL" id="MDCJ01000007">
    <property type="protein sequence ID" value="ODS04738.1"/>
    <property type="molecule type" value="Genomic_DNA"/>
</dbReference>
<reference evidence="2 3" key="1">
    <citation type="submission" date="2016-08" db="EMBL/GenBank/DDBJ databases">
        <title>Genome sequencing of Vibrio scophthalmi strain FP3289, an isolated from Paralichthys olivaceus.</title>
        <authorList>
            <person name="Han H.-J."/>
        </authorList>
    </citation>
    <scope>NUCLEOTIDE SEQUENCE [LARGE SCALE GENOMIC DNA]</scope>
    <source>
        <strain evidence="2 3">FP3289</strain>
    </source>
</reference>
<evidence type="ECO:0000313" key="2">
    <source>
        <dbReference type="EMBL" id="ODS04738.1"/>
    </source>
</evidence>
<dbReference type="Proteomes" id="UP000095131">
    <property type="component" value="Unassembled WGS sequence"/>
</dbReference>
<feature type="transmembrane region" description="Helical" evidence="1">
    <location>
        <begin position="77"/>
        <end position="99"/>
    </location>
</feature>
<proteinExistence type="predicted"/>
<feature type="transmembrane region" description="Helical" evidence="1">
    <location>
        <begin position="37"/>
        <end position="57"/>
    </location>
</feature>
<comment type="caution">
    <text evidence="2">The sequence shown here is derived from an EMBL/GenBank/DDBJ whole genome shotgun (WGS) entry which is preliminary data.</text>
</comment>
<keyword evidence="1" id="KW-0812">Transmembrane</keyword>
<keyword evidence="1" id="KW-0472">Membrane</keyword>
<organism evidence="2 3">
    <name type="scientific">Vibrio scophthalmi</name>
    <dbReference type="NCBI Taxonomy" id="45658"/>
    <lineage>
        <taxon>Bacteria</taxon>
        <taxon>Pseudomonadati</taxon>
        <taxon>Pseudomonadota</taxon>
        <taxon>Gammaproteobacteria</taxon>
        <taxon>Vibrionales</taxon>
        <taxon>Vibrionaceae</taxon>
        <taxon>Vibrio</taxon>
    </lineage>
</organism>
<accession>A0A1E3WFZ2</accession>
<feature type="transmembrane region" description="Helical" evidence="1">
    <location>
        <begin position="12"/>
        <end position="30"/>
    </location>
</feature>
<dbReference type="OrthoDB" id="9154706at2"/>
<evidence type="ECO:0000256" key="1">
    <source>
        <dbReference type="SAM" id="Phobius"/>
    </source>
</evidence>
<dbReference type="AlphaFoldDB" id="A0A1E3WFZ2"/>
<evidence type="ECO:0000313" key="3">
    <source>
        <dbReference type="Proteomes" id="UP000095131"/>
    </source>
</evidence>